<organism evidence="1 2">
    <name type="scientific">Saccharomonospora glauca K62</name>
    <dbReference type="NCBI Taxonomy" id="928724"/>
    <lineage>
        <taxon>Bacteria</taxon>
        <taxon>Bacillati</taxon>
        <taxon>Actinomycetota</taxon>
        <taxon>Actinomycetes</taxon>
        <taxon>Pseudonocardiales</taxon>
        <taxon>Pseudonocardiaceae</taxon>
        <taxon>Saccharomonospora</taxon>
    </lineage>
</organism>
<reference evidence="1 2" key="1">
    <citation type="submission" date="2011-09" db="EMBL/GenBank/DDBJ databases">
        <authorList>
            <consortium name="US DOE Joint Genome Institute (JGI-PGF)"/>
            <person name="Lucas S."/>
            <person name="Han J."/>
            <person name="Lapidus A."/>
            <person name="Cheng J.-F."/>
            <person name="Goodwin L."/>
            <person name="Pitluck S."/>
            <person name="Peters L."/>
            <person name="Land M.L."/>
            <person name="Hauser L."/>
            <person name="Brambilla E."/>
            <person name="Klenk H.-P."/>
            <person name="Woyke T.J."/>
        </authorList>
    </citation>
    <scope>NUCLEOTIDE SEQUENCE [LARGE SCALE GENOMIC DNA]</scope>
    <source>
        <strain evidence="1 2">K62</strain>
    </source>
</reference>
<evidence type="ECO:0000313" key="2">
    <source>
        <dbReference type="Proteomes" id="UP000005087"/>
    </source>
</evidence>
<dbReference type="SUPFAM" id="SSF55961">
    <property type="entry name" value="Bet v1-like"/>
    <property type="match status" value="1"/>
</dbReference>
<proteinExistence type="predicted"/>
<sequence length="151" mass="16326">MPGGCGLRKSCDSALVSVNENAPALDIVDETFIAVPPSTVAAAFADPRSWRSYWPDLVLEVYTDRGDEGLRWTVRGALVGTMEVWLEPVLDGTVLHYFLRADPVGPRLTPSRLRREADRRARAAKAIAFGLKEVLEDGREPGVAPASPGPG</sequence>
<dbReference type="STRING" id="928724.SacglDRAFT_02801"/>
<reference evidence="2" key="2">
    <citation type="submission" date="2012-01" db="EMBL/GenBank/DDBJ databases">
        <title>Noncontiguous Finished sequence of chromosome of Saccharomonospora glauca K62.</title>
        <authorList>
            <consortium name="US DOE Joint Genome Institute"/>
            <person name="Lucas S."/>
            <person name="Han J."/>
            <person name="Lapidus A."/>
            <person name="Cheng J.-F."/>
            <person name="Goodwin L."/>
            <person name="Pitluck S."/>
            <person name="Peters L."/>
            <person name="Mikhailova N."/>
            <person name="Held B."/>
            <person name="Detter J.C."/>
            <person name="Han C."/>
            <person name="Tapia R."/>
            <person name="Land M."/>
            <person name="Hauser L."/>
            <person name="Kyrpides N."/>
            <person name="Ivanova N."/>
            <person name="Pagani I."/>
            <person name="Brambilla E.-M."/>
            <person name="Klenk H.-P."/>
            <person name="Woyke T."/>
        </authorList>
    </citation>
    <scope>NUCLEOTIDE SEQUENCE [LARGE SCALE GENOMIC DNA]</scope>
    <source>
        <strain evidence="2">K62</strain>
    </source>
</reference>
<keyword evidence="2" id="KW-1185">Reference proteome</keyword>
<dbReference type="Proteomes" id="UP000005087">
    <property type="component" value="Chromosome"/>
</dbReference>
<accession>I1D412</accession>
<evidence type="ECO:0000313" key="1">
    <source>
        <dbReference type="EMBL" id="EIE99686.1"/>
    </source>
</evidence>
<dbReference type="eggNOG" id="COG2867">
    <property type="taxonomic scope" value="Bacteria"/>
</dbReference>
<dbReference type="AlphaFoldDB" id="I1D412"/>
<gene>
    <name evidence="1" type="ORF">SacglDRAFT_02801</name>
</gene>
<name>I1D412_9PSEU</name>
<dbReference type="EMBL" id="CM001484">
    <property type="protein sequence ID" value="EIE99686.1"/>
    <property type="molecule type" value="Genomic_DNA"/>
</dbReference>
<protein>
    <recommendedName>
        <fullName evidence="3">Polyketide cyclase / dehydrase and lipid transport</fullName>
    </recommendedName>
</protein>
<dbReference type="HOGENOM" id="CLU_1832952_0_0_11"/>
<evidence type="ECO:0008006" key="3">
    <source>
        <dbReference type="Google" id="ProtNLM"/>
    </source>
</evidence>